<dbReference type="EMBL" id="FNCE01000001">
    <property type="protein sequence ID" value="SDF47350.1"/>
    <property type="molecule type" value="Genomic_DNA"/>
</dbReference>
<dbReference type="InterPro" id="IPR057152">
    <property type="entry name" value="DUF7830"/>
</dbReference>
<evidence type="ECO:0000259" key="1">
    <source>
        <dbReference type="Pfam" id="PF25169"/>
    </source>
</evidence>
<gene>
    <name evidence="2" type="ORF">SAMN05216241_101204</name>
</gene>
<sequence>MREAILETGKTVTPEEYHELFGPGSTDSGFSGHAPVCVVCKQPLDVRAVGTERRGHFAHKRNSAYCPLKEQHERPYIPLESDHANDEEAQRNLEQFKNSRIEYLSVFYTFVPYFNLNDFDQIIRVAQERNFWYLKDLNPSKIPFLLLIQTEFPRRVRAIDYNYNLEQAPDRAYTYRFVPNSQSVRKNQNGQLWIDRNYVERIHRISLDDDPNAMLTEQNTVSSREFCADIDCFPQKLPSPNFQNYIDIKLDKLALRSNWRS</sequence>
<protein>
    <recommendedName>
        <fullName evidence="1">DUF7830 domain-containing protein</fullName>
    </recommendedName>
</protein>
<dbReference type="Proteomes" id="UP000199415">
    <property type="component" value="Unassembled WGS sequence"/>
</dbReference>
<reference evidence="2 3" key="1">
    <citation type="submission" date="2016-10" db="EMBL/GenBank/DDBJ databases">
        <authorList>
            <person name="de Groot N.N."/>
        </authorList>
    </citation>
    <scope>NUCLEOTIDE SEQUENCE [LARGE SCALE GENOMIC DNA]</scope>
    <source>
        <strain evidence="2 3">DSM 25584</strain>
    </source>
</reference>
<accession>A0A1G7LE87</accession>
<dbReference type="AlphaFoldDB" id="A0A1G7LE87"/>
<proteinExistence type="predicted"/>
<organism evidence="2 3">
    <name type="scientific">Limimonas halophila</name>
    <dbReference type="NCBI Taxonomy" id="1082479"/>
    <lineage>
        <taxon>Bacteria</taxon>
        <taxon>Pseudomonadati</taxon>
        <taxon>Pseudomonadota</taxon>
        <taxon>Alphaproteobacteria</taxon>
        <taxon>Rhodospirillales</taxon>
        <taxon>Rhodovibrionaceae</taxon>
        <taxon>Limimonas</taxon>
    </lineage>
</organism>
<keyword evidence="3" id="KW-1185">Reference proteome</keyword>
<feature type="domain" description="DUF7830" evidence="1">
    <location>
        <begin position="36"/>
        <end position="72"/>
    </location>
</feature>
<name>A0A1G7LE87_9PROT</name>
<dbReference type="Pfam" id="PF25169">
    <property type="entry name" value="DUF7830"/>
    <property type="match status" value="1"/>
</dbReference>
<evidence type="ECO:0000313" key="2">
    <source>
        <dbReference type="EMBL" id="SDF47350.1"/>
    </source>
</evidence>
<evidence type="ECO:0000313" key="3">
    <source>
        <dbReference type="Proteomes" id="UP000199415"/>
    </source>
</evidence>